<dbReference type="PANTHER" id="PTHR12246">
    <property type="entry name" value="PALMITOYLTRANSFERASE ZDHHC16"/>
    <property type="match status" value="1"/>
</dbReference>
<dbReference type="OrthoDB" id="331948at2759"/>
<organism evidence="9 10">
    <name type="scientific">Symbiodinium natans</name>
    <dbReference type="NCBI Taxonomy" id="878477"/>
    <lineage>
        <taxon>Eukaryota</taxon>
        <taxon>Sar</taxon>
        <taxon>Alveolata</taxon>
        <taxon>Dinophyceae</taxon>
        <taxon>Suessiales</taxon>
        <taxon>Symbiodiniaceae</taxon>
        <taxon>Symbiodinium</taxon>
    </lineage>
</organism>
<keyword evidence="4 7" id="KW-1133">Transmembrane helix</keyword>
<evidence type="ECO:0000313" key="9">
    <source>
        <dbReference type="EMBL" id="CAE7544968.1"/>
    </source>
</evidence>
<protein>
    <recommendedName>
        <fullName evidence="7">Palmitoyltransferase</fullName>
        <ecNumber evidence="7">2.3.1.225</ecNumber>
    </recommendedName>
</protein>
<evidence type="ECO:0000256" key="2">
    <source>
        <dbReference type="ARBA" id="ARBA00022679"/>
    </source>
</evidence>
<keyword evidence="5 7" id="KW-0472">Membrane</keyword>
<comment type="subcellular location">
    <subcellularLocation>
        <location evidence="1">Membrane</location>
        <topology evidence="1">Multi-pass membrane protein</topology>
    </subcellularLocation>
</comment>
<dbReference type="InterPro" id="IPR001594">
    <property type="entry name" value="Palmitoyltrfase_DHHC"/>
</dbReference>
<accession>A0A812TVW9</accession>
<dbReference type="InterPro" id="IPR039859">
    <property type="entry name" value="PFA4/ZDH16/20/ERF2-like"/>
</dbReference>
<comment type="domain">
    <text evidence="7">The DHHC domain is required for palmitoyltransferase activity.</text>
</comment>
<feature type="transmembrane region" description="Helical" evidence="7">
    <location>
        <begin position="173"/>
        <end position="195"/>
    </location>
</feature>
<dbReference type="AlphaFoldDB" id="A0A812TVW9"/>
<gene>
    <name evidence="9" type="primary">zdhhc15b</name>
    <name evidence="9" type="ORF">SNAT2548_LOCUS30576</name>
</gene>
<reference evidence="9" key="1">
    <citation type="submission" date="2021-02" db="EMBL/GenBank/DDBJ databases">
        <authorList>
            <person name="Dougan E. K."/>
            <person name="Rhodes N."/>
            <person name="Thang M."/>
            <person name="Chan C."/>
        </authorList>
    </citation>
    <scope>NUCLEOTIDE SEQUENCE</scope>
</reference>
<feature type="domain" description="Palmitoyltransferase DHHC" evidence="8">
    <location>
        <begin position="260"/>
        <end position="379"/>
    </location>
</feature>
<sequence>MQGFQTGGFVGPQRGSSAALSLIVGSPLCPLARAWKTMPGKFNPLISGPAHGLEESGSSGKGALLRRGETGHYGSCTPLLEGGMLMGSGSVLGCFLGAACCLGDGDVSSEKVLRQGSRRTWLALGELMEDLQLLVNDAVTDALRLLTHAAAALQTLQTCPLLKRFEGKPLHDAVPMVSVVMMMGTLYFVFFLCCLRNASTCNLSLQMSYTFHVSFMMALASYHQAVVTDPGRVPDSWKEGPGTKERVARMISERKKSTGDMRFCSKEMKYKPDRAHFCSSTQRNVLRMDHYCPWMGNCIGFANYKYFLLFLLYAVISTNSVCWVSVSAVWSGMLVPGTAAVVLESLALSGLLGLCLTPFLAFHVWMLCKNMTTIEFCEQSGQGEYSSRYDLGVWANIQSVLGRNVLVWLLPIYSTPGDGLKWQQNQRKVIENSKKAARPERP</sequence>
<feature type="transmembrane region" description="Helical" evidence="7">
    <location>
        <begin position="346"/>
        <end position="368"/>
    </location>
</feature>
<keyword evidence="6 7" id="KW-0012">Acyltransferase</keyword>
<comment type="caution">
    <text evidence="9">The sequence shown here is derived from an EMBL/GenBank/DDBJ whole genome shotgun (WGS) entry which is preliminary data.</text>
</comment>
<evidence type="ECO:0000256" key="4">
    <source>
        <dbReference type="ARBA" id="ARBA00022989"/>
    </source>
</evidence>
<feature type="transmembrane region" description="Helical" evidence="7">
    <location>
        <begin position="306"/>
        <end position="326"/>
    </location>
</feature>
<dbReference type="EMBL" id="CAJNDS010002612">
    <property type="protein sequence ID" value="CAE7544968.1"/>
    <property type="molecule type" value="Genomic_DNA"/>
</dbReference>
<keyword evidence="3 7" id="KW-0812">Transmembrane</keyword>
<keyword evidence="2 7" id="KW-0808">Transferase</keyword>
<dbReference type="Proteomes" id="UP000604046">
    <property type="component" value="Unassembled WGS sequence"/>
</dbReference>
<dbReference type="PROSITE" id="PS50216">
    <property type="entry name" value="DHHC"/>
    <property type="match status" value="1"/>
</dbReference>
<dbReference type="GO" id="GO:0019706">
    <property type="term" value="F:protein-cysteine S-palmitoyltransferase activity"/>
    <property type="evidence" value="ECO:0007669"/>
    <property type="project" value="UniProtKB-EC"/>
</dbReference>
<evidence type="ECO:0000256" key="7">
    <source>
        <dbReference type="RuleBase" id="RU079119"/>
    </source>
</evidence>
<comment type="similarity">
    <text evidence="7">Belongs to the DHHC palmitoyltransferase family.</text>
</comment>
<comment type="catalytic activity">
    <reaction evidence="7">
        <text>L-cysteinyl-[protein] + hexadecanoyl-CoA = S-hexadecanoyl-L-cysteinyl-[protein] + CoA</text>
        <dbReference type="Rhea" id="RHEA:36683"/>
        <dbReference type="Rhea" id="RHEA-COMP:10131"/>
        <dbReference type="Rhea" id="RHEA-COMP:11032"/>
        <dbReference type="ChEBI" id="CHEBI:29950"/>
        <dbReference type="ChEBI" id="CHEBI:57287"/>
        <dbReference type="ChEBI" id="CHEBI:57379"/>
        <dbReference type="ChEBI" id="CHEBI:74151"/>
        <dbReference type="EC" id="2.3.1.225"/>
    </reaction>
</comment>
<evidence type="ECO:0000256" key="6">
    <source>
        <dbReference type="ARBA" id="ARBA00023315"/>
    </source>
</evidence>
<evidence type="ECO:0000259" key="8">
    <source>
        <dbReference type="Pfam" id="PF01529"/>
    </source>
</evidence>
<evidence type="ECO:0000256" key="3">
    <source>
        <dbReference type="ARBA" id="ARBA00022692"/>
    </source>
</evidence>
<evidence type="ECO:0000313" key="10">
    <source>
        <dbReference type="Proteomes" id="UP000604046"/>
    </source>
</evidence>
<dbReference type="GO" id="GO:0016020">
    <property type="term" value="C:membrane"/>
    <property type="evidence" value="ECO:0007669"/>
    <property type="project" value="UniProtKB-SubCell"/>
</dbReference>
<keyword evidence="10" id="KW-1185">Reference proteome</keyword>
<name>A0A812TVW9_9DINO</name>
<dbReference type="Pfam" id="PF01529">
    <property type="entry name" value="DHHC"/>
    <property type="match status" value="1"/>
</dbReference>
<proteinExistence type="inferred from homology"/>
<evidence type="ECO:0000256" key="5">
    <source>
        <dbReference type="ARBA" id="ARBA00023136"/>
    </source>
</evidence>
<dbReference type="EC" id="2.3.1.225" evidence="7"/>
<evidence type="ECO:0000256" key="1">
    <source>
        <dbReference type="ARBA" id="ARBA00004141"/>
    </source>
</evidence>